<proteinExistence type="predicted"/>
<accession>A0ABR8WJV0</accession>
<evidence type="ECO:0000313" key="3">
    <source>
        <dbReference type="Proteomes" id="UP000626242"/>
    </source>
</evidence>
<sequence length="186" mass="21473">MEDTLAKIIEFGDNAHGEQRRKYCDDRYMVHPVRVMRTCQKYTDDISVLAAALLHDVLEDTPVTEDEIGDFLKTLLDEKAAEKALQHIIDLTDVYTKQVFPKMNRRARKAKETERLSKIQPESQTVKYADILDNTDEIVDHDPDFARVFLSECRVILQHMKSGDAELKAIAEKTVENALKKVKRNR</sequence>
<protein>
    <submittedName>
        <fullName evidence="2">HD domain-containing protein</fullName>
    </submittedName>
</protein>
<dbReference type="Proteomes" id="UP000626242">
    <property type="component" value="Unassembled WGS sequence"/>
</dbReference>
<dbReference type="PANTHER" id="PTHR46246:SF1">
    <property type="entry name" value="GUANOSINE-3',5'-BIS(DIPHOSPHATE) 3'-PYROPHOSPHOHYDROLASE MESH1"/>
    <property type="match status" value="1"/>
</dbReference>
<keyword evidence="3" id="KW-1185">Reference proteome</keyword>
<dbReference type="InterPro" id="IPR003607">
    <property type="entry name" value="HD/PDEase_dom"/>
</dbReference>
<dbReference type="Pfam" id="PF01966">
    <property type="entry name" value="HD"/>
    <property type="match status" value="1"/>
</dbReference>
<dbReference type="EMBL" id="JACSPS010000001">
    <property type="protein sequence ID" value="MBD8017350.1"/>
    <property type="molecule type" value="Genomic_DNA"/>
</dbReference>
<dbReference type="InterPro" id="IPR052194">
    <property type="entry name" value="MESH1"/>
</dbReference>
<dbReference type="Gene3D" id="1.10.3210.10">
    <property type="entry name" value="Hypothetical protein af1432"/>
    <property type="match status" value="1"/>
</dbReference>
<reference evidence="2 3" key="1">
    <citation type="submission" date="2020-08" db="EMBL/GenBank/DDBJ databases">
        <title>A Genomic Blueprint of the Chicken Gut Microbiome.</title>
        <authorList>
            <person name="Gilroy R."/>
            <person name="Ravi A."/>
            <person name="Getino M."/>
            <person name="Pursley I."/>
            <person name="Horton D.L."/>
            <person name="Alikhan N.-F."/>
            <person name="Baker D."/>
            <person name="Gharbi K."/>
            <person name="Hall N."/>
            <person name="Watson M."/>
            <person name="Adriaenssens E.M."/>
            <person name="Foster-Nyarko E."/>
            <person name="Jarju S."/>
            <person name="Secka A."/>
            <person name="Antonio M."/>
            <person name="Oren A."/>
            <person name="Chaudhuri R."/>
            <person name="La Ragione R.M."/>
            <person name="Hildebrand F."/>
            <person name="Pallen M.J."/>
        </authorList>
    </citation>
    <scope>NUCLEOTIDE SEQUENCE [LARGE SCALE GENOMIC DNA]</scope>
    <source>
        <strain evidence="2 3">Sa1CVA4</strain>
    </source>
</reference>
<evidence type="ECO:0000313" key="2">
    <source>
        <dbReference type="EMBL" id="MBD8017350.1"/>
    </source>
</evidence>
<dbReference type="InterPro" id="IPR006674">
    <property type="entry name" value="HD_domain"/>
</dbReference>
<evidence type="ECO:0000259" key="1">
    <source>
        <dbReference type="SMART" id="SM00471"/>
    </source>
</evidence>
<organism evidence="2 3">
    <name type="scientific">Kaistella pullorum</name>
    <dbReference type="NCBI Taxonomy" id="2763074"/>
    <lineage>
        <taxon>Bacteria</taxon>
        <taxon>Pseudomonadati</taxon>
        <taxon>Bacteroidota</taxon>
        <taxon>Flavobacteriia</taxon>
        <taxon>Flavobacteriales</taxon>
        <taxon>Weeksellaceae</taxon>
        <taxon>Chryseobacterium group</taxon>
        <taxon>Kaistella</taxon>
    </lineage>
</organism>
<comment type="caution">
    <text evidence="2">The sequence shown here is derived from an EMBL/GenBank/DDBJ whole genome shotgun (WGS) entry which is preliminary data.</text>
</comment>
<dbReference type="SUPFAM" id="SSF109604">
    <property type="entry name" value="HD-domain/PDEase-like"/>
    <property type="match status" value="1"/>
</dbReference>
<dbReference type="SMART" id="SM00471">
    <property type="entry name" value="HDc"/>
    <property type="match status" value="1"/>
</dbReference>
<dbReference type="CDD" id="cd00077">
    <property type="entry name" value="HDc"/>
    <property type="match status" value="1"/>
</dbReference>
<dbReference type="RefSeq" id="WP_251832555.1">
    <property type="nucleotide sequence ID" value="NZ_JACSPS010000001.1"/>
</dbReference>
<name>A0ABR8WJV0_9FLAO</name>
<gene>
    <name evidence="2" type="ORF">H9628_02595</name>
</gene>
<feature type="domain" description="HD/PDEase" evidence="1">
    <location>
        <begin position="24"/>
        <end position="144"/>
    </location>
</feature>
<dbReference type="PANTHER" id="PTHR46246">
    <property type="entry name" value="GUANOSINE-3',5'-BIS(DIPHOSPHATE) 3'-PYROPHOSPHOHYDROLASE MESH1"/>
    <property type="match status" value="1"/>
</dbReference>